<evidence type="ECO:0000256" key="1">
    <source>
        <dbReference type="ARBA" id="ARBA00000381"/>
    </source>
</evidence>
<name>A0A2H9T8G2_9ZZZZ</name>
<dbReference type="InterPro" id="IPR006225">
    <property type="entry name" value="PsdUridine_synth_RluC/D"/>
</dbReference>
<dbReference type="EMBL" id="NSIT01000063">
    <property type="protein sequence ID" value="PJE79530.1"/>
    <property type="molecule type" value="Genomic_DNA"/>
</dbReference>
<comment type="catalytic activity">
    <reaction evidence="1">
        <text>uridine(955/2504/2580) in 23S rRNA = pseudouridine(955/2504/2580) in 23S rRNA</text>
        <dbReference type="Rhea" id="RHEA:42528"/>
        <dbReference type="Rhea" id="RHEA-COMP:10099"/>
        <dbReference type="Rhea" id="RHEA-COMP:10100"/>
        <dbReference type="ChEBI" id="CHEBI:65314"/>
        <dbReference type="ChEBI" id="CHEBI:65315"/>
        <dbReference type="EC" id="5.4.99.24"/>
    </reaction>
</comment>
<comment type="function">
    <text evidence="2">Responsible for synthesis of pseudouridine from uracil at positions 955, 2504 and 2580 in 23S ribosomal RNA.</text>
</comment>
<evidence type="ECO:0000313" key="14">
    <source>
        <dbReference type="EMBL" id="PJE79530.1"/>
    </source>
</evidence>
<evidence type="ECO:0000256" key="3">
    <source>
        <dbReference type="ARBA" id="ARBA00010876"/>
    </source>
</evidence>
<evidence type="ECO:0000256" key="6">
    <source>
        <dbReference type="ARBA" id="ARBA00022552"/>
    </source>
</evidence>
<dbReference type="InterPro" id="IPR002942">
    <property type="entry name" value="S4_RNA-bd"/>
</dbReference>
<dbReference type="NCBIfam" id="NF008249">
    <property type="entry name" value="PRK11025.1"/>
    <property type="match status" value="1"/>
</dbReference>
<dbReference type="SMART" id="SM00363">
    <property type="entry name" value="S4"/>
    <property type="match status" value="1"/>
</dbReference>
<feature type="compositionally biased region" description="Polar residues" evidence="12">
    <location>
        <begin position="1"/>
        <end position="15"/>
    </location>
</feature>
<organism evidence="14">
    <name type="scientific">invertebrate metagenome</name>
    <dbReference type="NCBI Taxonomy" id="1711999"/>
    <lineage>
        <taxon>unclassified sequences</taxon>
        <taxon>metagenomes</taxon>
        <taxon>organismal metagenomes</taxon>
    </lineage>
</organism>
<dbReference type="GO" id="GO:0160141">
    <property type="term" value="F:23S rRNA pseudouridine(955/2504/2580) synthase activity"/>
    <property type="evidence" value="ECO:0007669"/>
    <property type="project" value="UniProtKB-EC"/>
</dbReference>
<dbReference type="InterPro" id="IPR006224">
    <property type="entry name" value="PsdUridine_synth_RluA-like_CS"/>
</dbReference>
<dbReference type="PROSITE" id="PS50889">
    <property type="entry name" value="S4"/>
    <property type="match status" value="1"/>
</dbReference>
<dbReference type="NCBIfam" id="TIGR00005">
    <property type="entry name" value="rluA_subfam"/>
    <property type="match status" value="1"/>
</dbReference>
<evidence type="ECO:0000256" key="11">
    <source>
        <dbReference type="ARBA" id="ARBA00033053"/>
    </source>
</evidence>
<sequence>MTNQLHSSRINNPRTYSRMPPSSDKPVIPSTDSHPVGTSVRYIEATEDDAGQRLDNYLIRILKGAPKTLVYRIVRKGEVRVNKKRATVAYRIQSGDTIRIPPVRLPQRGETIKLPPALLGHLEQAILYEDDKLLIINKPSGIAVHGGSGLSYGLIEAIRQIRPGDPELVHRLDRDTSGCLMISKRRSMLRFLHEKLREGDMHKVYHALVVGNWASNKRTINAPLQKNILRSGERVVRVNEEGKPSETHYRVLKNYQDASLVEASPITGRTHQIRVHCLYGGHAILGDEKYGQHIDNQYFRSKGLRRLFLHAAKLTVPRPDGTFLTIEAPLPPDLQKVLKKLDHD</sequence>
<evidence type="ECO:0000256" key="9">
    <source>
        <dbReference type="ARBA" id="ARBA00030705"/>
    </source>
</evidence>
<accession>A0A2H9T8G2</accession>
<dbReference type="PANTHER" id="PTHR21600:SF92">
    <property type="entry name" value="RIBOSOMAL LARGE SUBUNIT PSEUDOURIDINE SYNTHASE C"/>
    <property type="match status" value="1"/>
</dbReference>
<evidence type="ECO:0000256" key="7">
    <source>
        <dbReference type="ARBA" id="ARBA00022884"/>
    </source>
</evidence>
<dbReference type="CDD" id="cd00165">
    <property type="entry name" value="S4"/>
    <property type="match status" value="1"/>
</dbReference>
<dbReference type="Gene3D" id="3.30.2350.10">
    <property type="entry name" value="Pseudouridine synthase"/>
    <property type="match status" value="1"/>
</dbReference>
<evidence type="ECO:0000256" key="8">
    <source>
        <dbReference type="ARBA" id="ARBA00023235"/>
    </source>
</evidence>
<dbReference type="EC" id="5.4.99.24" evidence="4"/>
<evidence type="ECO:0000256" key="2">
    <source>
        <dbReference type="ARBA" id="ARBA00002876"/>
    </source>
</evidence>
<proteinExistence type="inferred from homology"/>
<comment type="similarity">
    <text evidence="3">Belongs to the pseudouridine synthase RluA family.</text>
</comment>
<dbReference type="Pfam" id="PF01479">
    <property type="entry name" value="S4"/>
    <property type="match status" value="1"/>
</dbReference>
<dbReference type="Gene3D" id="3.10.290.10">
    <property type="entry name" value="RNA-binding S4 domain"/>
    <property type="match status" value="1"/>
</dbReference>
<evidence type="ECO:0000256" key="4">
    <source>
        <dbReference type="ARBA" id="ARBA00012785"/>
    </source>
</evidence>
<protein>
    <recommendedName>
        <fullName evidence="5">Ribosomal large subunit pseudouridine synthase C</fullName>
        <ecNumber evidence="4">5.4.99.24</ecNumber>
    </recommendedName>
    <alternativeName>
        <fullName evidence="9">23S rRNA pseudouridine(955/2504/2580) synthase</fullName>
    </alternativeName>
    <alternativeName>
        <fullName evidence="10">rRNA pseudouridylate synthase C</fullName>
    </alternativeName>
    <alternativeName>
        <fullName evidence="11">rRNA-uridine isomerase C</fullName>
    </alternativeName>
</protein>
<keyword evidence="8 14" id="KW-0413">Isomerase</keyword>
<evidence type="ECO:0000256" key="12">
    <source>
        <dbReference type="SAM" id="MobiDB-lite"/>
    </source>
</evidence>
<comment type="caution">
    <text evidence="14">The sequence shown here is derived from an EMBL/GenBank/DDBJ whole genome shotgun (WGS) entry which is preliminary data.</text>
</comment>
<dbReference type="SUPFAM" id="SSF55174">
    <property type="entry name" value="Alpha-L RNA-binding motif"/>
    <property type="match status" value="1"/>
</dbReference>
<gene>
    <name evidence="14" type="primary">rluC</name>
    <name evidence="14" type="ORF">CI610_01506</name>
</gene>
<dbReference type="CDD" id="cd02869">
    <property type="entry name" value="PseudoU_synth_RluA_like"/>
    <property type="match status" value="1"/>
</dbReference>
<evidence type="ECO:0000259" key="13">
    <source>
        <dbReference type="SMART" id="SM00363"/>
    </source>
</evidence>
<dbReference type="InterPro" id="IPR050188">
    <property type="entry name" value="RluA_PseudoU_synthase"/>
</dbReference>
<feature type="region of interest" description="Disordered" evidence="12">
    <location>
        <begin position="1"/>
        <end position="36"/>
    </location>
</feature>
<evidence type="ECO:0000256" key="5">
    <source>
        <dbReference type="ARBA" id="ARBA00017128"/>
    </source>
</evidence>
<dbReference type="PANTHER" id="PTHR21600">
    <property type="entry name" value="MITOCHONDRIAL RNA PSEUDOURIDINE SYNTHASE"/>
    <property type="match status" value="1"/>
</dbReference>
<dbReference type="InterPro" id="IPR020103">
    <property type="entry name" value="PsdUridine_synth_cat_dom_sf"/>
</dbReference>
<dbReference type="InterPro" id="IPR006145">
    <property type="entry name" value="PsdUridine_synth_RsuA/RluA"/>
</dbReference>
<reference evidence="14" key="1">
    <citation type="journal article" date="2017" name="Appl. Environ. Microbiol.">
        <title>Molecular characterization of an Endozoicomonas-like organism causing infection in king scallop Pecten maximus L.</title>
        <authorList>
            <person name="Cano I."/>
            <person name="van Aerle R."/>
            <person name="Ross S."/>
            <person name="Verner-Jeffreys D.W."/>
            <person name="Paley R.K."/>
            <person name="Rimmer G."/>
            <person name="Ryder D."/>
            <person name="Hooper P."/>
            <person name="Stone D."/>
            <person name="Feist S.W."/>
        </authorList>
    </citation>
    <scope>NUCLEOTIDE SEQUENCE</scope>
</reference>
<keyword evidence="7" id="KW-0694">RNA-binding</keyword>
<dbReference type="Pfam" id="PF00849">
    <property type="entry name" value="PseudoU_synth_2"/>
    <property type="match status" value="1"/>
</dbReference>
<dbReference type="AlphaFoldDB" id="A0A2H9T8G2"/>
<dbReference type="InterPro" id="IPR036986">
    <property type="entry name" value="S4_RNA-bd_sf"/>
</dbReference>
<keyword evidence="6" id="KW-0698">rRNA processing</keyword>
<feature type="domain" description="RNA-binding S4" evidence="13">
    <location>
        <begin position="52"/>
        <end position="111"/>
    </location>
</feature>
<dbReference type="GO" id="GO:0000455">
    <property type="term" value="P:enzyme-directed rRNA pseudouridine synthesis"/>
    <property type="evidence" value="ECO:0007669"/>
    <property type="project" value="TreeGrafter"/>
</dbReference>
<dbReference type="PROSITE" id="PS01129">
    <property type="entry name" value="PSI_RLU"/>
    <property type="match status" value="1"/>
</dbReference>
<dbReference type="SUPFAM" id="SSF55120">
    <property type="entry name" value="Pseudouridine synthase"/>
    <property type="match status" value="1"/>
</dbReference>
<evidence type="ECO:0000256" key="10">
    <source>
        <dbReference type="ARBA" id="ARBA00031975"/>
    </source>
</evidence>
<dbReference type="GO" id="GO:0003723">
    <property type="term" value="F:RNA binding"/>
    <property type="evidence" value="ECO:0007669"/>
    <property type="project" value="UniProtKB-KW"/>
</dbReference>